<name>A0A4U3L2R1_9BACT</name>
<dbReference type="RefSeq" id="WP_137261737.1">
    <property type="nucleotide sequence ID" value="NZ_SZQL01000007.1"/>
</dbReference>
<dbReference type="OrthoDB" id="667893at2"/>
<evidence type="ECO:0000313" key="1">
    <source>
        <dbReference type="EMBL" id="TKK68549.1"/>
    </source>
</evidence>
<gene>
    <name evidence="1" type="ORF">FC093_10530</name>
</gene>
<reference evidence="1 2" key="1">
    <citation type="submission" date="2019-05" db="EMBL/GenBank/DDBJ databases">
        <title>Panacibacter sp. strain 17mud1-8 Genome sequencing and assembly.</title>
        <authorList>
            <person name="Chhetri G."/>
        </authorList>
    </citation>
    <scope>NUCLEOTIDE SEQUENCE [LARGE SCALE GENOMIC DNA]</scope>
    <source>
        <strain evidence="1 2">17mud1-8</strain>
    </source>
</reference>
<dbReference type="EMBL" id="SZQL01000007">
    <property type="protein sequence ID" value="TKK68549.1"/>
    <property type="molecule type" value="Genomic_DNA"/>
</dbReference>
<evidence type="ECO:0000313" key="2">
    <source>
        <dbReference type="Proteomes" id="UP000305848"/>
    </source>
</evidence>
<keyword evidence="2" id="KW-1185">Reference proteome</keyword>
<dbReference type="Proteomes" id="UP000305848">
    <property type="component" value="Unassembled WGS sequence"/>
</dbReference>
<dbReference type="AlphaFoldDB" id="A0A4U3L2R1"/>
<protein>
    <submittedName>
        <fullName evidence="1">Uncharacterized protein</fullName>
    </submittedName>
</protein>
<proteinExistence type="predicted"/>
<organism evidence="1 2">
    <name type="scientific">Ilyomonas limi</name>
    <dbReference type="NCBI Taxonomy" id="2575867"/>
    <lineage>
        <taxon>Bacteria</taxon>
        <taxon>Pseudomonadati</taxon>
        <taxon>Bacteroidota</taxon>
        <taxon>Chitinophagia</taxon>
        <taxon>Chitinophagales</taxon>
        <taxon>Chitinophagaceae</taxon>
        <taxon>Ilyomonas</taxon>
    </lineage>
</organism>
<sequence length="107" mass="12246">MQQLQRTDVHPAVVRNSVRILQFINIPEALHGEVMNACFNFIEKPATPVAIKAFALTTLYNLSKHYPDIQQELKTIIEERMDNETAAFVSRGKKILQQLQKCKAPRV</sequence>
<comment type="caution">
    <text evidence="1">The sequence shown here is derived from an EMBL/GenBank/DDBJ whole genome shotgun (WGS) entry which is preliminary data.</text>
</comment>
<accession>A0A4U3L2R1</accession>